<evidence type="ECO:0000256" key="3">
    <source>
        <dbReference type="ARBA" id="ARBA00022692"/>
    </source>
</evidence>
<keyword evidence="4 6" id="KW-1133">Transmembrane helix</keyword>
<dbReference type="Pfam" id="PF12698">
    <property type="entry name" value="ABC2_membrane_3"/>
    <property type="match status" value="1"/>
</dbReference>
<feature type="transmembrane region" description="Helical" evidence="6">
    <location>
        <begin position="50"/>
        <end position="72"/>
    </location>
</feature>
<dbReference type="AlphaFoldDB" id="A0A3B1BYA4"/>
<feature type="non-terminal residue" evidence="8">
    <location>
        <position position="1"/>
    </location>
</feature>
<evidence type="ECO:0000259" key="7">
    <source>
        <dbReference type="Pfam" id="PF12698"/>
    </source>
</evidence>
<evidence type="ECO:0000256" key="5">
    <source>
        <dbReference type="ARBA" id="ARBA00023136"/>
    </source>
</evidence>
<accession>A0A3B1BYA4</accession>
<keyword evidence="2" id="KW-1003">Cell membrane</keyword>
<dbReference type="InterPro" id="IPR013525">
    <property type="entry name" value="ABC2_TM"/>
</dbReference>
<dbReference type="PANTHER" id="PTHR30294">
    <property type="entry name" value="MEMBRANE COMPONENT OF ABC TRANSPORTER YHHJ-RELATED"/>
    <property type="match status" value="1"/>
</dbReference>
<feature type="domain" description="ABC-2 type transporter transmembrane" evidence="7">
    <location>
        <begin position="8"/>
        <end position="169"/>
    </location>
</feature>
<comment type="subcellular location">
    <subcellularLocation>
        <location evidence="1">Cell membrane</location>
        <topology evidence="1">Multi-pass membrane protein</topology>
    </subcellularLocation>
</comment>
<organism evidence="8">
    <name type="scientific">hydrothermal vent metagenome</name>
    <dbReference type="NCBI Taxonomy" id="652676"/>
    <lineage>
        <taxon>unclassified sequences</taxon>
        <taxon>metagenomes</taxon>
        <taxon>ecological metagenomes</taxon>
    </lineage>
</organism>
<proteinExistence type="predicted"/>
<feature type="transmembrane region" description="Helical" evidence="6">
    <location>
        <begin position="169"/>
        <end position="187"/>
    </location>
</feature>
<evidence type="ECO:0000256" key="1">
    <source>
        <dbReference type="ARBA" id="ARBA00004651"/>
    </source>
</evidence>
<dbReference type="PANTHER" id="PTHR30294:SF29">
    <property type="entry name" value="MULTIDRUG ABC TRANSPORTER PERMEASE YBHS-RELATED"/>
    <property type="match status" value="1"/>
</dbReference>
<evidence type="ECO:0000313" key="8">
    <source>
        <dbReference type="EMBL" id="VAX15660.1"/>
    </source>
</evidence>
<evidence type="ECO:0000256" key="2">
    <source>
        <dbReference type="ARBA" id="ARBA00022475"/>
    </source>
</evidence>
<reference evidence="8" key="1">
    <citation type="submission" date="2018-06" db="EMBL/GenBank/DDBJ databases">
        <authorList>
            <person name="Zhirakovskaya E."/>
        </authorList>
    </citation>
    <scope>NUCLEOTIDE SEQUENCE</scope>
</reference>
<evidence type="ECO:0000256" key="6">
    <source>
        <dbReference type="SAM" id="Phobius"/>
    </source>
</evidence>
<protein>
    <submittedName>
        <fullName evidence="8">Gliding motility-associated ABC transporter permease protein GldF</fullName>
    </submittedName>
</protein>
<sequence length="194" mass="21599">TEFVIRPFFGIVSVVMLIIMPMLTMRSFAEEKKTGTMELLLTFPVRDSEAILGKFAGCMGIFVIMLGLSFPSILLVEYFGDPEWAVIATGYIGLLMMGAAFISLGIFMSSITENQIIAAVLSFAALMVLYMVGYTAGLAGEMVGRVLAYISFTFHYEKFARGVVDTSDVVYYLLFTVLFLFLSMRSLESKRWRG</sequence>
<keyword evidence="3 6" id="KW-0812">Transmembrane</keyword>
<dbReference type="GO" id="GO:0005886">
    <property type="term" value="C:plasma membrane"/>
    <property type="evidence" value="ECO:0007669"/>
    <property type="project" value="UniProtKB-SubCell"/>
</dbReference>
<dbReference type="InterPro" id="IPR051449">
    <property type="entry name" value="ABC-2_transporter_component"/>
</dbReference>
<gene>
    <name evidence="8" type="ORF">MNBD_NITROSPINAE03-228</name>
</gene>
<feature type="transmembrane region" description="Helical" evidence="6">
    <location>
        <begin position="6"/>
        <end position="29"/>
    </location>
</feature>
<keyword evidence="5 6" id="KW-0472">Membrane</keyword>
<feature type="transmembrane region" description="Helical" evidence="6">
    <location>
        <begin position="116"/>
        <end position="137"/>
    </location>
</feature>
<dbReference type="EMBL" id="UOGB01000028">
    <property type="protein sequence ID" value="VAX15660.1"/>
    <property type="molecule type" value="Genomic_DNA"/>
</dbReference>
<feature type="transmembrane region" description="Helical" evidence="6">
    <location>
        <begin position="84"/>
        <end position="104"/>
    </location>
</feature>
<evidence type="ECO:0000256" key="4">
    <source>
        <dbReference type="ARBA" id="ARBA00022989"/>
    </source>
</evidence>
<dbReference type="GO" id="GO:0140359">
    <property type="term" value="F:ABC-type transporter activity"/>
    <property type="evidence" value="ECO:0007669"/>
    <property type="project" value="InterPro"/>
</dbReference>
<name>A0A3B1BYA4_9ZZZZ</name>